<reference evidence="6" key="2">
    <citation type="submission" date="2020-09" db="EMBL/GenBank/DDBJ databases">
        <authorList>
            <person name="Sun Q."/>
            <person name="Zhou Y."/>
        </authorList>
    </citation>
    <scope>NUCLEOTIDE SEQUENCE</scope>
    <source>
        <strain evidence="6">CGMCC 1.3617</strain>
    </source>
</reference>
<feature type="transmembrane region" description="Helical" evidence="5">
    <location>
        <begin position="86"/>
        <end position="103"/>
    </location>
</feature>
<dbReference type="GO" id="GO:0012505">
    <property type="term" value="C:endomembrane system"/>
    <property type="evidence" value="ECO:0007669"/>
    <property type="project" value="UniProtKB-SubCell"/>
</dbReference>
<dbReference type="PANTHER" id="PTHR43847">
    <property type="entry name" value="BLL3993 PROTEIN"/>
    <property type="match status" value="1"/>
</dbReference>
<evidence type="ECO:0000313" key="7">
    <source>
        <dbReference type="Proteomes" id="UP000661507"/>
    </source>
</evidence>
<keyword evidence="7" id="KW-1185">Reference proteome</keyword>
<dbReference type="AlphaFoldDB" id="A0A917KUP6"/>
<gene>
    <name evidence="6" type="ORF">GCM10011320_39960</name>
</gene>
<sequence length="153" mass="16782">MTAPDEGPGVRLPPPLMVGLLLAGAWVLHRLLPVPLGPPLPEAGALLLFVALALIGWALLVMVRAGNDPRPDKPDTTMVEAGPYRFSRNPIYLGFLLAMLGFALRWGDLWGWVSLVAGHFLLDRLVVAKEEAYLATRFGAAYAAYRGRVRRWI</sequence>
<evidence type="ECO:0000256" key="2">
    <source>
        <dbReference type="ARBA" id="ARBA00022692"/>
    </source>
</evidence>
<keyword evidence="4 5" id="KW-0472">Membrane</keyword>
<comment type="caution">
    <text evidence="6">The sequence shown here is derived from an EMBL/GenBank/DDBJ whole genome shotgun (WGS) entry which is preliminary data.</text>
</comment>
<dbReference type="Proteomes" id="UP000661507">
    <property type="component" value="Unassembled WGS sequence"/>
</dbReference>
<evidence type="ECO:0000256" key="3">
    <source>
        <dbReference type="ARBA" id="ARBA00022989"/>
    </source>
</evidence>
<name>A0A917KUP6_9PROT</name>
<keyword evidence="2 5" id="KW-0812">Transmembrane</keyword>
<dbReference type="RefSeq" id="WP_188969961.1">
    <property type="nucleotide sequence ID" value="NZ_BMKW01000010.1"/>
</dbReference>
<evidence type="ECO:0000256" key="1">
    <source>
        <dbReference type="ARBA" id="ARBA00004127"/>
    </source>
</evidence>
<dbReference type="EMBL" id="BMKW01000010">
    <property type="protein sequence ID" value="GGJ28676.1"/>
    <property type="molecule type" value="Genomic_DNA"/>
</dbReference>
<comment type="subcellular location">
    <subcellularLocation>
        <location evidence="1">Endomembrane system</location>
        <topology evidence="1">Multi-pass membrane protein</topology>
    </subcellularLocation>
</comment>
<feature type="transmembrane region" description="Helical" evidence="5">
    <location>
        <begin position="12"/>
        <end position="32"/>
    </location>
</feature>
<evidence type="ECO:0000313" key="6">
    <source>
        <dbReference type="EMBL" id="GGJ28676.1"/>
    </source>
</evidence>
<dbReference type="Pfam" id="PF04191">
    <property type="entry name" value="PEMT"/>
    <property type="match status" value="1"/>
</dbReference>
<feature type="transmembrane region" description="Helical" evidence="5">
    <location>
        <begin position="44"/>
        <end position="65"/>
    </location>
</feature>
<dbReference type="Gene3D" id="1.20.120.1630">
    <property type="match status" value="1"/>
</dbReference>
<dbReference type="InterPro" id="IPR007318">
    <property type="entry name" value="Phopholipid_MeTrfase"/>
</dbReference>
<evidence type="ECO:0008006" key="8">
    <source>
        <dbReference type="Google" id="ProtNLM"/>
    </source>
</evidence>
<proteinExistence type="predicted"/>
<evidence type="ECO:0000256" key="4">
    <source>
        <dbReference type="ARBA" id="ARBA00023136"/>
    </source>
</evidence>
<dbReference type="InterPro" id="IPR052527">
    <property type="entry name" value="Metal_cation-efflux_comp"/>
</dbReference>
<evidence type="ECO:0000256" key="5">
    <source>
        <dbReference type="SAM" id="Phobius"/>
    </source>
</evidence>
<accession>A0A917KUP6</accession>
<protein>
    <recommendedName>
        <fullName evidence="8">Isoprenylcysteine carboxylmethyltransferase family protein</fullName>
    </recommendedName>
</protein>
<keyword evidence="3 5" id="KW-1133">Transmembrane helix</keyword>
<dbReference type="PANTHER" id="PTHR43847:SF1">
    <property type="entry name" value="BLL3993 PROTEIN"/>
    <property type="match status" value="1"/>
</dbReference>
<organism evidence="6 7">
    <name type="scientific">Neoroseomonas lacus</name>
    <dbReference type="NCBI Taxonomy" id="287609"/>
    <lineage>
        <taxon>Bacteria</taxon>
        <taxon>Pseudomonadati</taxon>
        <taxon>Pseudomonadota</taxon>
        <taxon>Alphaproteobacteria</taxon>
        <taxon>Acetobacterales</taxon>
        <taxon>Acetobacteraceae</taxon>
        <taxon>Neoroseomonas</taxon>
    </lineage>
</organism>
<reference evidence="6" key="1">
    <citation type="journal article" date="2014" name="Int. J. Syst. Evol. Microbiol.">
        <title>Complete genome sequence of Corynebacterium casei LMG S-19264T (=DSM 44701T), isolated from a smear-ripened cheese.</title>
        <authorList>
            <consortium name="US DOE Joint Genome Institute (JGI-PGF)"/>
            <person name="Walter F."/>
            <person name="Albersmeier A."/>
            <person name="Kalinowski J."/>
            <person name="Ruckert C."/>
        </authorList>
    </citation>
    <scope>NUCLEOTIDE SEQUENCE</scope>
    <source>
        <strain evidence="6">CGMCC 1.3617</strain>
    </source>
</reference>